<accession>E4X6W6</accession>
<dbReference type="OrthoDB" id="418142at2759"/>
<dbReference type="Pfam" id="PF12640">
    <property type="entry name" value="UPF0489"/>
    <property type="match status" value="1"/>
</dbReference>
<dbReference type="InParanoid" id="E4X6W6"/>
<dbReference type="InterPro" id="IPR024131">
    <property type="entry name" value="UPF0489"/>
</dbReference>
<evidence type="ECO:0000313" key="2">
    <source>
        <dbReference type="EMBL" id="CBY07995.1"/>
    </source>
</evidence>
<name>E4X6W6_OIKDI</name>
<evidence type="ECO:0000256" key="1">
    <source>
        <dbReference type="ARBA" id="ARBA00007099"/>
    </source>
</evidence>
<keyword evidence="3" id="KW-1185">Reference proteome</keyword>
<dbReference type="PANTHER" id="PTHR13225">
    <property type="entry name" value="MISEXPRESSION SUPPRESSOR OF RAS 6"/>
    <property type="match status" value="1"/>
</dbReference>
<dbReference type="FunCoup" id="E4X6W6">
    <property type="interactions" value="138"/>
</dbReference>
<organism evidence="2">
    <name type="scientific">Oikopleura dioica</name>
    <name type="common">Tunicate</name>
    <dbReference type="NCBI Taxonomy" id="34765"/>
    <lineage>
        <taxon>Eukaryota</taxon>
        <taxon>Metazoa</taxon>
        <taxon>Chordata</taxon>
        <taxon>Tunicata</taxon>
        <taxon>Appendicularia</taxon>
        <taxon>Copelata</taxon>
        <taxon>Oikopleuridae</taxon>
        <taxon>Oikopleura</taxon>
    </lineage>
</organism>
<comment type="similarity">
    <text evidence="1">Belongs to the UPF0489 family.</text>
</comment>
<evidence type="ECO:0000313" key="3">
    <source>
        <dbReference type="Proteomes" id="UP000001307"/>
    </source>
</evidence>
<sequence length="309" mass="35210">MSTPIGFTLEHLKNGEKMREVTSIESWILPLVCAGHLKEINWVRPPWADQLADGRRQLKVGFCDGVLEKGKQRMAVNWATDYYTSDATYCSEDGMENAVEFTLTVSQAPSWETRSSWFLDVDLDYFSCDDPFTHDIQQEDLIAIGKLFSAGKQINDDEPLEQHEQFQTKRAEKLHKFESFLLGLDKISTKYDEIDAEDFVHEDEELKSAYAIWKNQRELTKKAYQLSSEQAGDVNDGWMIYNAGCTSQDDGPALPVHISTDEEIRQSLKEFGLQMRKLFSEFGPPAGICLARSTLDGYCPENQGSYRKS</sequence>
<dbReference type="AlphaFoldDB" id="E4X6W6"/>
<reference evidence="2" key="1">
    <citation type="journal article" date="2010" name="Science">
        <title>Plasticity of animal genome architecture unmasked by rapid evolution of a pelagic tunicate.</title>
        <authorList>
            <person name="Denoeud F."/>
            <person name="Henriet S."/>
            <person name="Mungpakdee S."/>
            <person name="Aury J.M."/>
            <person name="Da Silva C."/>
            <person name="Brinkmann H."/>
            <person name="Mikhaleva J."/>
            <person name="Olsen L.C."/>
            <person name="Jubin C."/>
            <person name="Canestro C."/>
            <person name="Bouquet J.M."/>
            <person name="Danks G."/>
            <person name="Poulain J."/>
            <person name="Campsteijn C."/>
            <person name="Adamski M."/>
            <person name="Cross I."/>
            <person name="Yadetie F."/>
            <person name="Muffato M."/>
            <person name="Louis A."/>
            <person name="Butcher S."/>
            <person name="Tsagkogeorga G."/>
            <person name="Konrad A."/>
            <person name="Singh S."/>
            <person name="Jensen M.F."/>
            <person name="Cong E.H."/>
            <person name="Eikeseth-Otteraa H."/>
            <person name="Noel B."/>
            <person name="Anthouard V."/>
            <person name="Porcel B.M."/>
            <person name="Kachouri-Lafond R."/>
            <person name="Nishino A."/>
            <person name="Ugolini M."/>
            <person name="Chourrout P."/>
            <person name="Nishida H."/>
            <person name="Aasland R."/>
            <person name="Huzurbazar S."/>
            <person name="Westhof E."/>
            <person name="Delsuc F."/>
            <person name="Lehrach H."/>
            <person name="Reinhardt R."/>
            <person name="Weissenbach J."/>
            <person name="Roy S.W."/>
            <person name="Artiguenave F."/>
            <person name="Postlethwait J.H."/>
            <person name="Manak J.R."/>
            <person name="Thompson E.M."/>
            <person name="Jaillon O."/>
            <person name="Du Pasquier L."/>
            <person name="Boudinot P."/>
            <person name="Liberles D.A."/>
            <person name="Volff J.N."/>
            <person name="Philippe H."/>
            <person name="Lenhard B."/>
            <person name="Roest Crollius H."/>
            <person name="Wincker P."/>
            <person name="Chourrout D."/>
        </authorList>
    </citation>
    <scope>NUCLEOTIDE SEQUENCE [LARGE SCALE GENOMIC DNA]</scope>
</reference>
<dbReference type="EMBL" id="FN653027">
    <property type="protein sequence ID" value="CBY07995.1"/>
    <property type="molecule type" value="Genomic_DNA"/>
</dbReference>
<protein>
    <submittedName>
        <fullName evidence="2">Uncharacterized protein</fullName>
    </submittedName>
</protein>
<dbReference type="PANTHER" id="PTHR13225:SF3">
    <property type="entry name" value="UPF0489 PROTEIN C5ORF22"/>
    <property type="match status" value="1"/>
</dbReference>
<dbReference type="Proteomes" id="UP000001307">
    <property type="component" value="Unassembled WGS sequence"/>
</dbReference>
<gene>
    <name evidence="2" type="ORF">GSOID_T00003360001</name>
</gene>
<proteinExistence type="inferred from homology"/>